<dbReference type="GO" id="GO:0046872">
    <property type="term" value="F:metal ion binding"/>
    <property type="evidence" value="ECO:0007669"/>
    <property type="project" value="UniProtKB-KW"/>
</dbReference>
<dbReference type="NCBIfam" id="TIGR00241">
    <property type="entry name" value="CoA_E_activ"/>
    <property type="match status" value="1"/>
</dbReference>
<keyword evidence="4" id="KW-0411">Iron-sulfur</keyword>
<dbReference type="SUPFAM" id="SSF53067">
    <property type="entry name" value="Actin-like ATPase domain"/>
    <property type="match status" value="2"/>
</dbReference>
<protein>
    <submittedName>
        <fullName evidence="8">2-hydroxyisocaproyl-CoA dehydratase activator</fullName>
        <ecNumber evidence="8">3.-.-.-</ecNumber>
    </submittedName>
</protein>
<dbReference type="PANTHER" id="PTHR32329">
    <property type="entry name" value="BIFUNCTIONAL PROTEIN [INCLUDES 2-HYDROXYACYL-COA DEHYDRATASE (N-TER) AND ITS ACTIVATOR DOMAIN (C_TERM)-RELATED"/>
    <property type="match status" value="1"/>
</dbReference>
<evidence type="ECO:0000313" key="8">
    <source>
        <dbReference type="EMBL" id="VWL95540.1"/>
    </source>
</evidence>
<evidence type="ECO:0000256" key="3">
    <source>
        <dbReference type="ARBA" id="ARBA00023004"/>
    </source>
</evidence>
<dbReference type="RefSeq" id="WP_222837962.1">
    <property type="nucleotide sequence ID" value="NZ_CAAKNU010000062.1"/>
</dbReference>
<dbReference type="PANTHER" id="PTHR32329:SF7">
    <property type="entry name" value="ACTIVATOR OF 2-HYDROXYACYL-COA-HYDRATASE"/>
    <property type="match status" value="1"/>
</dbReference>
<dbReference type="InterPro" id="IPR008275">
    <property type="entry name" value="CoA_E_activase_dom"/>
</dbReference>
<evidence type="ECO:0000256" key="2">
    <source>
        <dbReference type="ARBA" id="ARBA00022723"/>
    </source>
</evidence>
<reference evidence="8 9" key="1">
    <citation type="submission" date="2019-10" db="EMBL/GenBank/DDBJ databases">
        <authorList>
            <person name="Wolf R A."/>
        </authorList>
    </citation>
    <scope>NUCLEOTIDE SEQUENCE [LARGE SCALE GENOMIC DNA]</scope>
    <source>
        <strain evidence="8">Collinsella_aerofaciens_MC2</strain>
    </source>
</reference>
<dbReference type="Gene3D" id="3.30.420.40">
    <property type="match status" value="4"/>
</dbReference>
<keyword evidence="3" id="KW-0408">Iron</keyword>
<dbReference type="GO" id="GO:0016787">
    <property type="term" value="F:hydrolase activity"/>
    <property type="evidence" value="ECO:0007669"/>
    <property type="project" value="UniProtKB-KW"/>
</dbReference>
<dbReference type="Pfam" id="PF09989">
    <property type="entry name" value="DUF2229"/>
    <property type="match status" value="1"/>
</dbReference>
<name>A0A5K1J0Q1_9ACTN</name>
<dbReference type="Proteomes" id="UP000361836">
    <property type="component" value="Unassembled WGS sequence"/>
</dbReference>
<feature type="region of interest" description="Disordered" evidence="5">
    <location>
        <begin position="1275"/>
        <end position="1307"/>
    </location>
</feature>
<dbReference type="InterPro" id="IPR002731">
    <property type="entry name" value="ATPase_BadF"/>
</dbReference>
<dbReference type="InterPro" id="IPR018709">
    <property type="entry name" value="CoA_activase_DUF2229"/>
</dbReference>
<accession>A0A5K1J0Q1</accession>
<keyword evidence="9" id="KW-1185">Reference proteome</keyword>
<feature type="domain" description="ATPase BadF/BadG/BcrA/BcrD type" evidence="6">
    <location>
        <begin position="9"/>
        <end position="252"/>
    </location>
</feature>
<evidence type="ECO:0000259" key="7">
    <source>
        <dbReference type="Pfam" id="PF09989"/>
    </source>
</evidence>
<feature type="domain" description="ATPase BadF/BadG/BcrA/BcrD type" evidence="6">
    <location>
        <begin position="344"/>
        <end position="595"/>
    </location>
</feature>
<dbReference type="InterPro" id="IPR051805">
    <property type="entry name" value="Dehydratase_Activator_Redct"/>
</dbReference>
<sequence length="1458" mass="152907">MAMTQHYTLGIDMGASSVKVVALGTGAVAAEGAGAGSAPAVLWSARRPHYGDSVACLRDLLAGMPAALAPEGCGGIAATGSGAGALAEAGAALPVLEDVPAIASGAQTLAPEARSVIEIGGQNAYFVCRLAAAVPEFAMNESCASGTGSFFEDQMTRLGLRIEDFSALVERAEGHEVPRISGRCAVFAKTDIIHRQQEGVPVEDILLGLCYAMVKSYKALIVRGLPVEAPVALSGGVLLNAGVVRAMREVFKLGEDGLIAREESLFFQAAGAALHASKLAAAGGGAATLDALRSVLDHPRFQASELPRLAPLPDGGCRPGEGFAVLPREDWERDPLTGRIPVFLGIDVGSTSTDLVLLDPRGRVLNAQYLRTGGDARRAVREGLASLAARLGSEVQVRAVATTGSGRSLIGKLVGADIVVDEITCQAAGAAHADPQVDTVFEIGGQDSKFIALAGGQVSDFQMNKVCAAGTGSFIEEQAARLAIPLAEYGPLALSSEAPVDLGERCTVFVESAISAALSAGAAKRDVAAGLALSIVRNYLHRVVGGKRVGSHIVLQGGVAYNPAIVEAFRSFYPDALTVSPNFAISGAVGAALMAADAAAKPGFELTAFKGFDLSGTTAAARGVDEHAVALNRAFYKKTEELFLEGYTGKIDPAKKTVGIPRCLMLHRLFPLANAYFSRLGYNVLLSPDTTEEQVRLAQENARGETCYPVKLIYGHMAWLAEREPDYIFMPSLHTIRHASSRVAHNYACPYMQTAPRLVADALCLERRGIELLNPLLDMDFGQEAMAQALLGLGERLGHTRQEAAVAMMAGGFAVTSFGEKTEALGDELLGSLAPGERVLVLITRNYGISDGALNMGIPEILLDRGQKVITLGHLHAHDIDVSADHPGICWPFGQHILSGAKMVWRDSRLFAVYLTNHGCGPDTMLDKLFAEEMGEKPYLTIECDEHFSRVGVITRVEAFLNALAHLSEEDAVRVSSPAGVGADAAAADAASRPSCVHRDAAGGVARTAGAAGADCAAPSMALSVIPEGGEALDPAVPVAVPRVGAYGDLAAAWLRARGFDARTIPLDAVALEAGRTATSTKEYGSFTAFLGAALVAAQAAGPGPLSLALPATCGAEADNQYDRVVRAVLRQRGHGDVAIAAPRFEVLPWELNRRLGAGAASELFGVLLAGDAAYALPVSRRAGFVHACVEQLVTGGASSLDVPRIARLVAESAGGNAPDAVRRLALVGEWPWVYVDELTDELWDEVAQRGYRLARMPLSEFFWMMWQDEWEQDSSQGSRSGVKGMPWEPGTQAGVTAAPASTPSDAVPAVEVPADPFAVPADELADRAALLDAFRCQMAALSTALENVLGAGSSSFAVNPGELIAAADAGIPRFRGAGARYRFAKVALERLRSAGVVTVASMYENVDTILRLKADNDEAWEDIGRGGAAGAPVLRLAFDGTLDTSNIEKLRSYLYYI</sequence>
<dbReference type="EC" id="3.-.-.-" evidence="8"/>
<gene>
    <name evidence="8" type="primary">hadI_1</name>
    <name evidence="8" type="ORF">KCJAJFAP_00212</name>
</gene>
<feature type="domain" description="DUF2229" evidence="7">
    <location>
        <begin position="657"/>
        <end position="872"/>
    </location>
</feature>
<dbReference type="GO" id="GO:0051536">
    <property type="term" value="F:iron-sulfur cluster binding"/>
    <property type="evidence" value="ECO:0007669"/>
    <property type="project" value="UniProtKB-KW"/>
</dbReference>
<dbReference type="InterPro" id="IPR043129">
    <property type="entry name" value="ATPase_NBD"/>
</dbReference>
<dbReference type="EMBL" id="CABWIE010000019">
    <property type="protein sequence ID" value="VWL95540.1"/>
    <property type="molecule type" value="Genomic_DNA"/>
</dbReference>
<evidence type="ECO:0000256" key="5">
    <source>
        <dbReference type="SAM" id="MobiDB-lite"/>
    </source>
</evidence>
<dbReference type="Pfam" id="PF01869">
    <property type="entry name" value="BcrAD_BadFG"/>
    <property type="match status" value="2"/>
</dbReference>
<keyword evidence="2" id="KW-0479">Metal-binding</keyword>
<evidence type="ECO:0000256" key="1">
    <source>
        <dbReference type="ARBA" id="ARBA00001966"/>
    </source>
</evidence>
<organism evidence="8 9">
    <name type="scientific">Collinsella aerofaciens</name>
    <dbReference type="NCBI Taxonomy" id="74426"/>
    <lineage>
        <taxon>Bacteria</taxon>
        <taxon>Bacillati</taxon>
        <taxon>Actinomycetota</taxon>
        <taxon>Coriobacteriia</taxon>
        <taxon>Coriobacteriales</taxon>
        <taxon>Coriobacteriaceae</taxon>
        <taxon>Collinsella</taxon>
    </lineage>
</organism>
<evidence type="ECO:0000256" key="4">
    <source>
        <dbReference type="ARBA" id="ARBA00023014"/>
    </source>
</evidence>
<comment type="cofactor">
    <cofactor evidence="1">
        <name>[4Fe-4S] cluster</name>
        <dbReference type="ChEBI" id="CHEBI:49883"/>
    </cofactor>
</comment>
<dbReference type="CDD" id="cd24034">
    <property type="entry name" value="ASKHA_NBD_O66634-like_rpt1"/>
    <property type="match status" value="1"/>
</dbReference>
<dbReference type="CDD" id="cd24035">
    <property type="entry name" value="ASKHA_NBD_O66634-like_rpt2"/>
    <property type="match status" value="1"/>
</dbReference>
<evidence type="ECO:0000313" key="9">
    <source>
        <dbReference type="Proteomes" id="UP000361836"/>
    </source>
</evidence>
<keyword evidence="8" id="KW-0378">Hydrolase</keyword>
<proteinExistence type="predicted"/>
<evidence type="ECO:0000259" key="6">
    <source>
        <dbReference type="Pfam" id="PF01869"/>
    </source>
</evidence>